<keyword evidence="6" id="KW-0472">Membrane</keyword>
<dbReference type="EMBL" id="QZWG01000016">
    <property type="protein sequence ID" value="RZB59905.1"/>
    <property type="molecule type" value="Genomic_DNA"/>
</dbReference>
<keyword evidence="6" id="KW-1133">Transmembrane helix</keyword>
<dbReference type="CDD" id="cd23699">
    <property type="entry name" value="At5g63150_CTD"/>
    <property type="match status" value="1"/>
</dbReference>
<dbReference type="PANTHER" id="PTHR32035">
    <property type="entry name" value="AURORA KINASE A-INTERACTING PROTEIN"/>
    <property type="match status" value="1"/>
</dbReference>
<accession>A0A445GFA3</accession>
<evidence type="ECO:0000256" key="3">
    <source>
        <dbReference type="ARBA" id="ARBA00035647"/>
    </source>
</evidence>
<dbReference type="Proteomes" id="UP000289340">
    <property type="component" value="Chromosome 16"/>
</dbReference>
<dbReference type="SMART" id="SM01155">
    <property type="entry name" value="DUF1713"/>
    <property type="match status" value="1"/>
</dbReference>
<feature type="region of interest" description="Disordered" evidence="5">
    <location>
        <begin position="163"/>
        <end position="189"/>
    </location>
</feature>
<feature type="compositionally biased region" description="Basic residues" evidence="5">
    <location>
        <begin position="165"/>
        <end position="189"/>
    </location>
</feature>
<dbReference type="InterPro" id="IPR013177">
    <property type="entry name" value="Ribosomal_mS38_C"/>
</dbReference>
<organism evidence="8 9">
    <name type="scientific">Glycine soja</name>
    <name type="common">Wild soybean</name>
    <dbReference type="NCBI Taxonomy" id="3848"/>
    <lineage>
        <taxon>Eukaryota</taxon>
        <taxon>Viridiplantae</taxon>
        <taxon>Streptophyta</taxon>
        <taxon>Embryophyta</taxon>
        <taxon>Tracheophyta</taxon>
        <taxon>Spermatophyta</taxon>
        <taxon>Magnoliopsida</taxon>
        <taxon>eudicotyledons</taxon>
        <taxon>Gunneridae</taxon>
        <taxon>Pentapetalae</taxon>
        <taxon>rosids</taxon>
        <taxon>fabids</taxon>
        <taxon>Fabales</taxon>
        <taxon>Fabaceae</taxon>
        <taxon>Papilionoideae</taxon>
        <taxon>50 kb inversion clade</taxon>
        <taxon>NPAAA clade</taxon>
        <taxon>indigoferoid/millettioid clade</taxon>
        <taxon>Phaseoleae</taxon>
        <taxon>Glycine</taxon>
        <taxon>Glycine subgen. Soja</taxon>
    </lineage>
</organism>
<keyword evidence="2" id="KW-0496">Mitochondrion</keyword>
<dbReference type="GO" id="GO:0005739">
    <property type="term" value="C:mitochondrion"/>
    <property type="evidence" value="ECO:0007669"/>
    <property type="project" value="UniProtKB-SubCell"/>
</dbReference>
<dbReference type="AlphaFoldDB" id="A0A445GFA3"/>
<dbReference type="Pfam" id="PF08213">
    <property type="entry name" value="COX24_C"/>
    <property type="match status" value="1"/>
</dbReference>
<dbReference type="InterPro" id="IPR027944">
    <property type="entry name" value="SEO_C"/>
</dbReference>
<comment type="subcellular location">
    <subcellularLocation>
        <location evidence="1">Mitochondrion</location>
    </subcellularLocation>
</comment>
<evidence type="ECO:0000313" key="8">
    <source>
        <dbReference type="EMBL" id="RZB59904.1"/>
    </source>
</evidence>
<dbReference type="EMBL" id="QZWG01000016">
    <property type="protein sequence ID" value="RZB59904.1"/>
    <property type="molecule type" value="Genomic_DNA"/>
</dbReference>
<dbReference type="Pfam" id="PF14577">
    <property type="entry name" value="SEO_C"/>
    <property type="match status" value="1"/>
</dbReference>
<reference evidence="8 9" key="1">
    <citation type="submission" date="2018-09" db="EMBL/GenBank/DDBJ databases">
        <title>A high-quality reference genome of wild soybean provides a powerful tool to mine soybean genomes.</title>
        <authorList>
            <person name="Xie M."/>
            <person name="Chung C.Y.L."/>
            <person name="Li M.-W."/>
            <person name="Wong F.-L."/>
            <person name="Chan T.-F."/>
            <person name="Lam H.-M."/>
        </authorList>
    </citation>
    <scope>NUCLEOTIDE SEQUENCE [LARGE SCALE GENOMIC DNA]</scope>
    <source>
        <strain evidence="9">cv. W05</strain>
        <tissue evidence="8">Hypocotyl of etiolated seedlings</tissue>
    </source>
</reference>
<protein>
    <recommendedName>
        <fullName evidence="4">Small ribosomal subunit protein mS38</fullName>
    </recommendedName>
</protein>
<evidence type="ECO:0000313" key="9">
    <source>
        <dbReference type="Proteomes" id="UP000289340"/>
    </source>
</evidence>
<sequence>MLFSKLQLKQIDDEDHMMQEIKKLLSYDKHGEWFLLANGDNNEDIATTGSPCGKKILTKMGLEKLLGITMTIFIHLLVLALLRNSPATRIIASFHGSQVEPLAQRRFPLAVEVQQRPIFQPSPVTEPLGSPHSDVIFPSFALGFSPNPVSEGDDESRALWADSVKKKRKRKMNEHQYKKLRKRMRRQKN</sequence>
<evidence type="ECO:0000256" key="2">
    <source>
        <dbReference type="ARBA" id="ARBA00023128"/>
    </source>
</evidence>
<evidence type="ECO:0000256" key="4">
    <source>
        <dbReference type="ARBA" id="ARBA00035682"/>
    </source>
</evidence>
<evidence type="ECO:0000256" key="5">
    <source>
        <dbReference type="SAM" id="MobiDB-lite"/>
    </source>
</evidence>
<evidence type="ECO:0000256" key="1">
    <source>
        <dbReference type="ARBA" id="ARBA00004173"/>
    </source>
</evidence>
<comment type="similarity">
    <text evidence="3">Belongs to the mitochondrion-specific ribosomal protein mS38 family.</text>
</comment>
<dbReference type="PANTHER" id="PTHR32035:SF3">
    <property type="entry name" value="SMALL RIBOSOMAL SUBUNIT PROTEIN MS38"/>
    <property type="match status" value="1"/>
</dbReference>
<keyword evidence="9" id="KW-1185">Reference proteome</keyword>
<feature type="domain" description="Ribosomal protein mS38 C-terminal" evidence="7">
    <location>
        <begin position="160"/>
        <end position="189"/>
    </location>
</feature>
<gene>
    <name evidence="8" type="ORF">D0Y65_042910</name>
</gene>
<name>A0A445GFA3_GLYSO</name>
<comment type="caution">
    <text evidence="8">The sequence shown here is derived from an EMBL/GenBank/DDBJ whole genome shotgun (WGS) entry which is preliminary data.</text>
</comment>
<dbReference type="EMBL" id="QZWG01000016">
    <property type="protein sequence ID" value="RZB59906.1"/>
    <property type="molecule type" value="Genomic_DNA"/>
</dbReference>
<evidence type="ECO:0000259" key="7">
    <source>
        <dbReference type="SMART" id="SM01155"/>
    </source>
</evidence>
<evidence type="ECO:0000256" key="6">
    <source>
        <dbReference type="SAM" id="Phobius"/>
    </source>
</evidence>
<dbReference type="EMBL" id="QZWG01000016">
    <property type="protein sequence ID" value="RZB59907.1"/>
    <property type="molecule type" value="Genomic_DNA"/>
</dbReference>
<keyword evidence="6" id="KW-0812">Transmembrane</keyword>
<feature type="transmembrane region" description="Helical" evidence="6">
    <location>
        <begin position="65"/>
        <end position="82"/>
    </location>
</feature>
<proteinExistence type="inferred from homology"/>